<gene>
    <name evidence="1" type="primary">Vigan.04G049400</name>
    <name evidence="1" type="ORF">VIGAN_04049400</name>
</gene>
<evidence type="ECO:0000313" key="2">
    <source>
        <dbReference type="Proteomes" id="UP000291084"/>
    </source>
</evidence>
<dbReference type="AlphaFoldDB" id="A0A0S3RS16"/>
<reference evidence="1 2" key="1">
    <citation type="journal article" date="2015" name="Sci. Rep.">
        <title>The power of single molecule real-time sequencing technology in the de novo assembly of a eukaryotic genome.</title>
        <authorList>
            <person name="Sakai H."/>
            <person name="Naito K."/>
            <person name="Ogiso-Tanaka E."/>
            <person name="Takahashi Y."/>
            <person name="Iseki K."/>
            <person name="Muto C."/>
            <person name="Satou K."/>
            <person name="Teruya K."/>
            <person name="Shiroma A."/>
            <person name="Shimoji M."/>
            <person name="Hirano T."/>
            <person name="Itoh T."/>
            <person name="Kaga A."/>
            <person name="Tomooka N."/>
        </authorList>
    </citation>
    <scope>NUCLEOTIDE SEQUENCE [LARGE SCALE GENOMIC DNA]</scope>
    <source>
        <strain evidence="2">cv. Shumari</strain>
    </source>
</reference>
<dbReference type="Proteomes" id="UP000291084">
    <property type="component" value="Chromosome 4"/>
</dbReference>
<keyword evidence="2" id="KW-1185">Reference proteome</keyword>
<name>A0A0S3RS16_PHAAN</name>
<accession>A0A0S3RS16</accession>
<sequence>MVIAISSPPSGCHRVCLITLCSHFICAPFVVVVMSCRFALADVPTVTLAATPTVTLVAVKTDFISANAIVAKVAQMAAVNIALGVTANCEMMSFCGAAASCVMKLLQCH</sequence>
<dbReference type="EMBL" id="AP015037">
    <property type="protein sequence ID" value="BAT83357.1"/>
    <property type="molecule type" value="Genomic_DNA"/>
</dbReference>
<proteinExistence type="predicted"/>
<evidence type="ECO:0000313" key="1">
    <source>
        <dbReference type="EMBL" id="BAT83357.1"/>
    </source>
</evidence>
<protein>
    <submittedName>
        <fullName evidence="1">Uncharacterized protein</fullName>
    </submittedName>
</protein>
<organism evidence="1 2">
    <name type="scientific">Vigna angularis var. angularis</name>
    <dbReference type="NCBI Taxonomy" id="157739"/>
    <lineage>
        <taxon>Eukaryota</taxon>
        <taxon>Viridiplantae</taxon>
        <taxon>Streptophyta</taxon>
        <taxon>Embryophyta</taxon>
        <taxon>Tracheophyta</taxon>
        <taxon>Spermatophyta</taxon>
        <taxon>Magnoliopsida</taxon>
        <taxon>eudicotyledons</taxon>
        <taxon>Gunneridae</taxon>
        <taxon>Pentapetalae</taxon>
        <taxon>rosids</taxon>
        <taxon>fabids</taxon>
        <taxon>Fabales</taxon>
        <taxon>Fabaceae</taxon>
        <taxon>Papilionoideae</taxon>
        <taxon>50 kb inversion clade</taxon>
        <taxon>NPAAA clade</taxon>
        <taxon>indigoferoid/millettioid clade</taxon>
        <taxon>Phaseoleae</taxon>
        <taxon>Vigna</taxon>
    </lineage>
</organism>